<dbReference type="InterPro" id="IPR029499">
    <property type="entry name" value="PduO-typ"/>
</dbReference>
<sequence length="202" mass="21992">MPGFDPQEDHRMGKRLTQIATRTGDDGTTGLGDNTRVAKDSLRITAIGEVDELNSHLGLLLCEPLPAAVRALLVNVQHQLFNLGGELSIPGYALLKAEAVLQLDQALADHNAELPRLAEFILPAGTRAAAQAHVCRTVARRAERAVVALGRAEAVREAPRHYLNRLSDLLFVLARVLNRMDGGDDVYWKSERMARAEGDSAD</sequence>
<protein>
    <recommendedName>
        <fullName evidence="4">Cobalamin adenosyltransferase</fullName>
        <ecNumber evidence="4">2.5.1.-</ecNumber>
    </recommendedName>
</protein>
<evidence type="ECO:0000256" key="4">
    <source>
        <dbReference type="RuleBase" id="RU366026"/>
    </source>
</evidence>
<comment type="similarity">
    <text evidence="4">Belongs to the Cob(I)alamin adenosyltransferase family.</text>
</comment>
<dbReference type="PANTHER" id="PTHR12213">
    <property type="entry name" value="CORRINOID ADENOSYLTRANSFERASE"/>
    <property type="match status" value="1"/>
</dbReference>
<comment type="catalytic activity">
    <reaction evidence="4">
        <text>2 cob(II)alamin + AH2 + 2 ATP = 2 adenosylcob(III)alamin + 2 triphosphate + A + 2 H(+)</text>
        <dbReference type="Rhea" id="RHEA:53304"/>
        <dbReference type="ChEBI" id="CHEBI:13193"/>
        <dbReference type="ChEBI" id="CHEBI:15378"/>
        <dbReference type="ChEBI" id="CHEBI:16304"/>
        <dbReference type="ChEBI" id="CHEBI:17499"/>
        <dbReference type="ChEBI" id="CHEBI:18036"/>
        <dbReference type="ChEBI" id="CHEBI:18408"/>
        <dbReference type="ChEBI" id="CHEBI:30616"/>
    </reaction>
</comment>
<feature type="domain" description="Cobalamin adenosyltransferase-like" evidence="5">
    <location>
        <begin position="19"/>
        <end position="176"/>
    </location>
</feature>
<dbReference type="Proteomes" id="UP000626210">
    <property type="component" value="Unassembled WGS sequence"/>
</dbReference>
<evidence type="ECO:0000256" key="3">
    <source>
        <dbReference type="ARBA" id="ARBA00022840"/>
    </source>
</evidence>
<gene>
    <name evidence="6" type="ORF">GCM10007320_24990</name>
</gene>
<dbReference type="PANTHER" id="PTHR12213:SF0">
    <property type="entry name" value="CORRINOID ADENOSYLTRANSFERASE MMAB"/>
    <property type="match status" value="1"/>
</dbReference>
<keyword evidence="1 4" id="KW-0808">Transferase</keyword>
<evidence type="ECO:0000313" key="7">
    <source>
        <dbReference type="Proteomes" id="UP000626210"/>
    </source>
</evidence>
<comment type="caution">
    <text evidence="6">The sequence shown here is derived from an EMBL/GenBank/DDBJ whole genome shotgun (WGS) entry which is preliminary data.</text>
</comment>
<dbReference type="EC" id="2.5.1.-" evidence="4"/>
<reference evidence="7" key="1">
    <citation type="journal article" date="2019" name="Int. J. Syst. Evol. Microbiol.">
        <title>The Global Catalogue of Microorganisms (GCM) 10K type strain sequencing project: providing services to taxonomists for standard genome sequencing and annotation.</title>
        <authorList>
            <consortium name="The Broad Institute Genomics Platform"/>
            <consortium name="The Broad Institute Genome Sequencing Center for Infectious Disease"/>
            <person name="Wu L."/>
            <person name="Ma J."/>
        </authorList>
    </citation>
    <scope>NUCLEOTIDE SEQUENCE [LARGE SCALE GENOMIC DNA]</scope>
    <source>
        <strain evidence="7">KCTC 23314</strain>
    </source>
</reference>
<keyword evidence="7" id="KW-1185">Reference proteome</keyword>
<dbReference type="Pfam" id="PF01923">
    <property type="entry name" value="Cob_adeno_trans"/>
    <property type="match status" value="1"/>
</dbReference>
<dbReference type="SUPFAM" id="SSF89028">
    <property type="entry name" value="Cobalamin adenosyltransferase-like"/>
    <property type="match status" value="1"/>
</dbReference>
<evidence type="ECO:0000259" key="5">
    <source>
        <dbReference type="Pfam" id="PF01923"/>
    </source>
</evidence>
<evidence type="ECO:0000256" key="1">
    <source>
        <dbReference type="ARBA" id="ARBA00022679"/>
    </source>
</evidence>
<keyword evidence="2 4" id="KW-0547">Nucleotide-binding</keyword>
<dbReference type="EMBL" id="BMYK01000006">
    <property type="protein sequence ID" value="GHC82094.1"/>
    <property type="molecule type" value="Genomic_DNA"/>
</dbReference>
<keyword evidence="3 4" id="KW-0067">ATP-binding</keyword>
<accession>A0ABQ3G230</accession>
<evidence type="ECO:0000256" key="2">
    <source>
        <dbReference type="ARBA" id="ARBA00022741"/>
    </source>
</evidence>
<dbReference type="InterPro" id="IPR036451">
    <property type="entry name" value="CblAdoTrfase-like_sf"/>
</dbReference>
<dbReference type="NCBIfam" id="TIGR00636">
    <property type="entry name" value="PduO_Nterm"/>
    <property type="match status" value="1"/>
</dbReference>
<keyword evidence="4" id="KW-0169">Cobalamin biosynthesis</keyword>
<proteinExistence type="inferred from homology"/>
<organism evidence="6 7">
    <name type="scientific">Pseudorhodoferax aquiterrae</name>
    <dbReference type="NCBI Taxonomy" id="747304"/>
    <lineage>
        <taxon>Bacteria</taxon>
        <taxon>Pseudomonadati</taxon>
        <taxon>Pseudomonadota</taxon>
        <taxon>Betaproteobacteria</taxon>
        <taxon>Burkholderiales</taxon>
        <taxon>Comamonadaceae</taxon>
    </lineage>
</organism>
<name>A0ABQ3G230_9BURK</name>
<dbReference type="Gene3D" id="1.20.1200.10">
    <property type="entry name" value="Cobalamin adenosyltransferase-like"/>
    <property type="match status" value="1"/>
</dbReference>
<evidence type="ECO:0000313" key="6">
    <source>
        <dbReference type="EMBL" id="GHC82094.1"/>
    </source>
</evidence>
<dbReference type="InterPro" id="IPR016030">
    <property type="entry name" value="CblAdoTrfase-like"/>
</dbReference>